<evidence type="ECO:0000313" key="1">
    <source>
        <dbReference type="EMBL" id="KAK8596510.1"/>
    </source>
</evidence>
<evidence type="ECO:0000313" key="2">
    <source>
        <dbReference type="Proteomes" id="UP001472677"/>
    </source>
</evidence>
<reference evidence="1 2" key="1">
    <citation type="journal article" date="2024" name="G3 (Bethesda)">
        <title>Genome assembly of Hibiscus sabdariffa L. provides insights into metabolisms of medicinal natural products.</title>
        <authorList>
            <person name="Kim T."/>
        </authorList>
    </citation>
    <scope>NUCLEOTIDE SEQUENCE [LARGE SCALE GENOMIC DNA]</scope>
    <source>
        <strain evidence="1">TK-2024</strain>
        <tissue evidence="1">Old leaves</tissue>
    </source>
</reference>
<dbReference type="Proteomes" id="UP001472677">
    <property type="component" value="Unassembled WGS sequence"/>
</dbReference>
<gene>
    <name evidence="1" type="ORF">V6N12_064996</name>
</gene>
<proteinExistence type="predicted"/>
<comment type="caution">
    <text evidence="1">The sequence shown here is derived from an EMBL/GenBank/DDBJ whole genome shotgun (WGS) entry which is preliminary data.</text>
</comment>
<organism evidence="1 2">
    <name type="scientific">Hibiscus sabdariffa</name>
    <name type="common">roselle</name>
    <dbReference type="NCBI Taxonomy" id="183260"/>
    <lineage>
        <taxon>Eukaryota</taxon>
        <taxon>Viridiplantae</taxon>
        <taxon>Streptophyta</taxon>
        <taxon>Embryophyta</taxon>
        <taxon>Tracheophyta</taxon>
        <taxon>Spermatophyta</taxon>
        <taxon>Magnoliopsida</taxon>
        <taxon>eudicotyledons</taxon>
        <taxon>Gunneridae</taxon>
        <taxon>Pentapetalae</taxon>
        <taxon>rosids</taxon>
        <taxon>malvids</taxon>
        <taxon>Malvales</taxon>
        <taxon>Malvaceae</taxon>
        <taxon>Malvoideae</taxon>
        <taxon>Hibiscus</taxon>
    </lineage>
</organism>
<name>A0ABR2G8C0_9ROSI</name>
<protein>
    <submittedName>
        <fullName evidence="1">Uncharacterized protein</fullName>
    </submittedName>
</protein>
<keyword evidence="2" id="KW-1185">Reference proteome</keyword>
<accession>A0ABR2G8C0</accession>
<sequence>MEPLESFISIRSMAAARIQRKPETESPFWPFFQNLTLQEMWHSPAAASAPSLHAQPYAKKKEEGAGANADKGYILASLAKPDIKTCGVEGVRPRPRDATLGSSWAWGLVANQEMPRAGVHLKGKRCLVGFEIGGL</sequence>
<dbReference type="EMBL" id="JBBPBM010000002">
    <property type="protein sequence ID" value="KAK8596510.1"/>
    <property type="molecule type" value="Genomic_DNA"/>
</dbReference>